<protein>
    <submittedName>
        <fullName evidence="1">2,3-diaminopropionate biosynthesis protein SbnB</fullName>
    </submittedName>
</protein>
<evidence type="ECO:0000313" key="2">
    <source>
        <dbReference type="Proteomes" id="UP001061302"/>
    </source>
</evidence>
<dbReference type="Pfam" id="PF02423">
    <property type="entry name" value="OCD_Mu_crystall"/>
    <property type="match status" value="1"/>
</dbReference>
<dbReference type="InterPro" id="IPR003462">
    <property type="entry name" value="ODC_Mu_crystall"/>
</dbReference>
<dbReference type="NCBIfam" id="TIGR03944">
    <property type="entry name" value="dehyd_SbnB_fam"/>
    <property type="match status" value="1"/>
</dbReference>
<dbReference type="PANTHER" id="PTHR13812:SF19">
    <property type="entry name" value="KETIMINE REDUCTASE MU-CRYSTALLIN"/>
    <property type="match status" value="1"/>
</dbReference>
<dbReference type="SUPFAM" id="SSF51735">
    <property type="entry name" value="NAD(P)-binding Rossmann-fold domains"/>
    <property type="match status" value="1"/>
</dbReference>
<dbReference type="InterPro" id="IPR023401">
    <property type="entry name" value="ODC_N"/>
</dbReference>
<dbReference type="Proteomes" id="UP001061302">
    <property type="component" value="Chromosome"/>
</dbReference>
<dbReference type="Gene3D" id="3.40.50.720">
    <property type="entry name" value="NAD(P)-binding Rossmann-like Domain"/>
    <property type="match status" value="1"/>
</dbReference>
<dbReference type="RefSeq" id="WP_263125252.1">
    <property type="nucleotide sequence ID" value="NZ_CP106753.1"/>
</dbReference>
<keyword evidence="2" id="KW-1185">Reference proteome</keyword>
<dbReference type="Gene3D" id="3.30.1780.10">
    <property type="entry name" value="ornithine cyclodeaminase, domain 1"/>
    <property type="match status" value="1"/>
</dbReference>
<name>A0ABY6DNB3_9NEIS</name>
<gene>
    <name evidence="1" type="primary">sbnB</name>
    <name evidence="1" type="ORF">N8I74_02020</name>
</gene>
<reference evidence="1" key="1">
    <citation type="submission" date="2022-10" db="EMBL/GenBank/DDBJ databases">
        <title>Chitiniphilus purpureus sp. nov., a novel chitin-degrading bacterium isolated from crawfish pond sediment.</title>
        <authorList>
            <person name="Li K."/>
        </authorList>
    </citation>
    <scope>NUCLEOTIDE SEQUENCE</scope>
    <source>
        <strain evidence="1">CD1</strain>
    </source>
</reference>
<dbReference type="EMBL" id="CP106753">
    <property type="protein sequence ID" value="UXY15817.1"/>
    <property type="molecule type" value="Genomic_DNA"/>
</dbReference>
<evidence type="ECO:0000313" key="1">
    <source>
        <dbReference type="EMBL" id="UXY15817.1"/>
    </source>
</evidence>
<dbReference type="PANTHER" id="PTHR13812">
    <property type="entry name" value="KETIMINE REDUCTASE MU-CRYSTALLIN"/>
    <property type="match status" value="1"/>
</dbReference>
<sequence>MNTTTSTQPNFFFTTGSAINEIILNNKKNIIEVVRKTYIEHHRNRTLNPDSYFLRFPDRPNARIIALPAALTGEAPISGIKWISSYPENVICNLQRASAVLILNDYDTGYPFACLEASLISAARTAASAVLAADVLSPRLNRRCKKVTFIGAGVISKNILDFFHSSSWVFEELDVVDLNQVDAIRFANFASEMYGSSLIATASTSIDSAVKGADIIVLATTTSEPYLLKSDLFNSGQVVLNISLRDLSPEIILTANNVFDDVEHCMKANTSPHLAEQKFGNRNFVTGTLAEAIVGDIQLDENKPIIFSPFGLGILDLALGTYLFNLADQAGKNIAVPGFFCNVSRW</sequence>
<organism evidence="1 2">
    <name type="scientific">Chitiniphilus purpureus</name>
    <dbReference type="NCBI Taxonomy" id="2981137"/>
    <lineage>
        <taxon>Bacteria</taxon>
        <taxon>Pseudomonadati</taxon>
        <taxon>Pseudomonadota</taxon>
        <taxon>Betaproteobacteria</taxon>
        <taxon>Neisseriales</taxon>
        <taxon>Chitinibacteraceae</taxon>
        <taxon>Chitiniphilus</taxon>
    </lineage>
</organism>
<dbReference type="PIRSF" id="PIRSF001439">
    <property type="entry name" value="CryM"/>
    <property type="match status" value="1"/>
</dbReference>
<accession>A0ABY6DNB3</accession>
<dbReference type="InterPro" id="IPR036291">
    <property type="entry name" value="NAD(P)-bd_dom_sf"/>
</dbReference>
<proteinExistence type="predicted"/>
<dbReference type="InterPro" id="IPR023866">
    <property type="entry name" value="SbnB"/>
</dbReference>